<comment type="similarity">
    <text evidence="2 5">Belongs to the aldose epimerase family.</text>
</comment>
<protein>
    <recommendedName>
        <fullName evidence="5">Aldose 1-epimerase</fullName>
        <ecNumber evidence="5">5.1.3.3</ecNumber>
    </recommendedName>
</protein>
<dbReference type="EMBL" id="JAYMYQ010000011">
    <property type="protein sequence ID" value="KAK7304599.1"/>
    <property type="molecule type" value="Genomic_DNA"/>
</dbReference>
<feature type="active site" description="Proton donor" evidence="6">
    <location>
        <position position="189"/>
    </location>
</feature>
<evidence type="ECO:0000256" key="2">
    <source>
        <dbReference type="ARBA" id="ARBA00006206"/>
    </source>
</evidence>
<dbReference type="Proteomes" id="UP001367508">
    <property type="component" value="Unassembled WGS sequence"/>
</dbReference>
<dbReference type="SUPFAM" id="SSF74650">
    <property type="entry name" value="Galactose mutarotase-like"/>
    <property type="match status" value="1"/>
</dbReference>
<feature type="chain" id="PRO_5043044626" description="Aldose 1-epimerase" evidence="9">
    <location>
        <begin position="22"/>
        <end position="356"/>
    </location>
</feature>
<dbReference type="GO" id="GO:0030246">
    <property type="term" value="F:carbohydrate binding"/>
    <property type="evidence" value="ECO:0007669"/>
    <property type="project" value="InterPro"/>
</dbReference>
<organism evidence="10 11">
    <name type="scientific">Canavalia gladiata</name>
    <name type="common">Sword bean</name>
    <name type="synonym">Dolichos gladiatus</name>
    <dbReference type="NCBI Taxonomy" id="3824"/>
    <lineage>
        <taxon>Eukaryota</taxon>
        <taxon>Viridiplantae</taxon>
        <taxon>Streptophyta</taxon>
        <taxon>Embryophyta</taxon>
        <taxon>Tracheophyta</taxon>
        <taxon>Spermatophyta</taxon>
        <taxon>Magnoliopsida</taxon>
        <taxon>eudicotyledons</taxon>
        <taxon>Gunneridae</taxon>
        <taxon>Pentapetalae</taxon>
        <taxon>rosids</taxon>
        <taxon>fabids</taxon>
        <taxon>Fabales</taxon>
        <taxon>Fabaceae</taxon>
        <taxon>Papilionoideae</taxon>
        <taxon>50 kb inversion clade</taxon>
        <taxon>NPAAA clade</taxon>
        <taxon>indigoferoid/millettioid clade</taxon>
        <taxon>Phaseoleae</taxon>
        <taxon>Canavalia</taxon>
    </lineage>
</organism>
<dbReference type="InterPro" id="IPR011013">
    <property type="entry name" value="Gal_mutarotase_sf_dom"/>
</dbReference>
<dbReference type="EC" id="5.1.3.3" evidence="5"/>
<dbReference type="InterPro" id="IPR014718">
    <property type="entry name" value="GH-type_carb-bd"/>
</dbReference>
<evidence type="ECO:0000256" key="7">
    <source>
        <dbReference type="PIRSR" id="PIRSR005096-2"/>
    </source>
</evidence>
<evidence type="ECO:0000313" key="10">
    <source>
        <dbReference type="EMBL" id="KAK7304599.1"/>
    </source>
</evidence>
<feature type="signal peptide" evidence="9">
    <location>
        <begin position="1"/>
        <end position="21"/>
    </location>
</feature>
<dbReference type="PANTHER" id="PTHR10091">
    <property type="entry name" value="ALDOSE-1-EPIMERASE"/>
    <property type="match status" value="1"/>
</dbReference>
<dbReference type="PANTHER" id="PTHR10091:SF3">
    <property type="entry name" value="ALDOSE 1-EPIMERASE"/>
    <property type="match status" value="1"/>
</dbReference>
<dbReference type="NCBIfam" id="NF008277">
    <property type="entry name" value="PRK11055.1"/>
    <property type="match status" value="1"/>
</dbReference>
<dbReference type="PIRSF" id="PIRSF005096">
    <property type="entry name" value="GALM"/>
    <property type="match status" value="1"/>
</dbReference>
<evidence type="ECO:0000256" key="5">
    <source>
        <dbReference type="PIRNR" id="PIRNR005096"/>
    </source>
</evidence>
<keyword evidence="11" id="KW-1185">Reference proteome</keyword>
<reference evidence="10 11" key="1">
    <citation type="submission" date="2024-01" db="EMBL/GenBank/DDBJ databases">
        <title>The genomes of 5 underutilized Papilionoideae crops provide insights into root nodulation and disease resistanc.</title>
        <authorList>
            <person name="Jiang F."/>
        </authorList>
    </citation>
    <scope>NUCLEOTIDE SEQUENCE [LARGE SCALE GENOMIC DNA]</scope>
    <source>
        <strain evidence="10">LVBAO_FW01</strain>
        <tissue evidence="10">Leaves</tissue>
    </source>
</reference>
<name>A0AAN9JVY8_CANGL</name>
<dbReference type="GO" id="GO:0006006">
    <property type="term" value="P:glucose metabolic process"/>
    <property type="evidence" value="ECO:0007669"/>
    <property type="project" value="TreeGrafter"/>
</dbReference>
<proteinExistence type="inferred from homology"/>
<keyword evidence="4 5" id="KW-0119">Carbohydrate metabolism</keyword>
<dbReference type="Gene3D" id="2.70.98.10">
    <property type="match status" value="1"/>
</dbReference>
<evidence type="ECO:0000256" key="8">
    <source>
        <dbReference type="PIRSR" id="PIRSR005096-3"/>
    </source>
</evidence>
<dbReference type="InterPro" id="IPR047215">
    <property type="entry name" value="Galactose_mutarotase-like"/>
</dbReference>
<dbReference type="FunFam" id="2.70.98.10:FF:000008">
    <property type="entry name" value="Aldose 1-epimerase"/>
    <property type="match status" value="1"/>
</dbReference>
<dbReference type="InterPro" id="IPR008183">
    <property type="entry name" value="Aldose_1/G6P_1-epimerase"/>
</dbReference>
<dbReference type="Pfam" id="PF01263">
    <property type="entry name" value="Aldose_epim"/>
    <property type="match status" value="1"/>
</dbReference>
<evidence type="ECO:0000256" key="3">
    <source>
        <dbReference type="ARBA" id="ARBA00023235"/>
    </source>
</evidence>
<feature type="binding site" evidence="7">
    <location>
        <position position="255"/>
    </location>
    <ligand>
        <name>beta-D-galactose</name>
        <dbReference type="ChEBI" id="CHEBI:27667"/>
    </ligand>
</feature>
<evidence type="ECO:0000256" key="1">
    <source>
        <dbReference type="ARBA" id="ARBA00005028"/>
    </source>
</evidence>
<accession>A0AAN9JVY8</accession>
<keyword evidence="3 5" id="KW-0413">Isomerase</keyword>
<keyword evidence="9" id="KW-0732">Signal</keyword>
<comment type="caution">
    <text evidence="10">The sequence shown here is derived from an EMBL/GenBank/DDBJ whole genome shotgun (WGS) entry which is preliminary data.</text>
</comment>
<feature type="active site" description="Proton acceptor" evidence="6">
    <location>
        <position position="321"/>
    </location>
</feature>
<dbReference type="GO" id="GO:0033499">
    <property type="term" value="P:galactose catabolic process via UDP-galactose, Leloir pathway"/>
    <property type="evidence" value="ECO:0007669"/>
    <property type="project" value="TreeGrafter"/>
</dbReference>
<feature type="binding site" evidence="8">
    <location>
        <begin position="90"/>
        <end position="91"/>
    </location>
    <ligand>
        <name>beta-D-galactose</name>
        <dbReference type="ChEBI" id="CHEBI:27667"/>
    </ligand>
</feature>
<dbReference type="CDD" id="cd09019">
    <property type="entry name" value="galactose_mutarotase_like"/>
    <property type="match status" value="1"/>
</dbReference>
<evidence type="ECO:0000256" key="6">
    <source>
        <dbReference type="PIRSR" id="PIRSR005096-1"/>
    </source>
</evidence>
<feature type="binding site" evidence="8">
    <location>
        <begin position="189"/>
        <end position="191"/>
    </location>
    <ligand>
        <name>beta-D-galactose</name>
        <dbReference type="ChEBI" id="CHEBI:27667"/>
    </ligand>
</feature>
<comment type="pathway">
    <text evidence="1 5">Carbohydrate metabolism; hexose metabolism.</text>
</comment>
<comment type="catalytic activity">
    <reaction evidence="5">
        <text>alpha-D-glucose = beta-D-glucose</text>
        <dbReference type="Rhea" id="RHEA:10264"/>
        <dbReference type="ChEBI" id="CHEBI:15903"/>
        <dbReference type="ChEBI" id="CHEBI:17925"/>
        <dbReference type="EC" id="5.1.3.3"/>
    </reaction>
</comment>
<dbReference type="GO" id="GO:0004034">
    <property type="term" value="F:aldose 1-epimerase activity"/>
    <property type="evidence" value="ECO:0007669"/>
    <property type="project" value="UniProtKB-EC"/>
</dbReference>
<evidence type="ECO:0000313" key="11">
    <source>
        <dbReference type="Proteomes" id="UP001367508"/>
    </source>
</evidence>
<sequence length="356" mass="39717">MMFKLYLVSFFLAGFLLLAQAHENEKKIGFYQLKRGNMELNLTNYGATIISVIVPDKHGNLADITLGYDSIEEYKNDTVYFGALVGRVANRIGKAQFTLDGKTYKLPANDHGNTLHGGTTGFGDVVWTVKSHKQDSHITFTYHSFDNEQGFPGKLEVSVTYKLIETNKLSVKMIGKPVDKATPVNLAQHTYWNLRGHNSGDILSHTVQIFGSKITPVDEKLIPTGELKSVKDTPYDFLKPKEVGSQINELPGLYDINYVVDDEGSSKQLKKVAIVRDNVSGRQLELWSNQPGLQYYTSGMLKDTKGKGGATYHKYGGIALETQGFPDSVNHPNFPSQIVHPGETYKHRMLYTFTAN</sequence>
<evidence type="ECO:0000256" key="4">
    <source>
        <dbReference type="ARBA" id="ARBA00023277"/>
    </source>
</evidence>
<gene>
    <name evidence="10" type="ORF">VNO77_42482</name>
</gene>
<dbReference type="InterPro" id="IPR015443">
    <property type="entry name" value="Aldose_1-epimerase"/>
</dbReference>
<dbReference type="AlphaFoldDB" id="A0AAN9JVY8"/>
<evidence type="ECO:0000256" key="9">
    <source>
        <dbReference type="SAM" id="SignalP"/>
    </source>
</evidence>